<evidence type="ECO:0000313" key="2">
    <source>
        <dbReference type="EMBL" id="NMG03466.1"/>
    </source>
</evidence>
<feature type="compositionally biased region" description="Pro residues" evidence="1">
    <location>
        <begin position="1"/>
        <end position="11"/>
    </location>
</feature>
<keyword evidence="3" id="KW-1185">Reference proteome</keyword>
<protein>
    <submittedName>
        <fullName evidence="2">TIGR03746 family integrating conjugative element protein</fullName>
    </submittedName>
</protein>
<organism evidence="2 3">
    <name type="scientific">Azoarcus taiwanensis</name>
    <dbReference type="NCBI Taxonomy" id="666964"/>
    <lineage>
        <taxon>Bacteria</taxon>
        <taxon>Pseudomonadati</taxon>
        <taxon>Pseudomonadota</taxon>
        <taxon>Betaproteobacteria</taxon>
        <taxon>Rhodocyclales</taxon>
        <taxon>Zoogloeaceae</taxon>
        <taxon>Azoarcus</taxon>
    </lineage>
</organism>
<gene>
    <name evidence="2" type="ORF">GPA21_10855</name>
</gene>
<name>A0A972FJI4_9RHOO</name>
<comment type="caution">
    <text evidence="2">The sequence shown here is derived from an EMBL/GenBank/DDBJ whole genome shotgun (WGS) entry which is preliminary data.</text>
</comment>
<evidence type="ECO:0000256" key="1">
    <source>
        <dbReference type="SAM" id="MobiDB-lite"/>
    </source>
</evidence>
<feature type="non-terminal residue" evidence="2">
    <location>
        <position position="1"/>
    </location>
</feature>
<sequence length="29" mass="2873">APQRIEPPPTPAQTGAPANAPGHLQGDSP</sequence>
<dbReference type="AlphaFoldDB" id="A0A972FJI4"/>
<reference evidence="2" key="1">
    <citation type="submission" date="2019-12" db="EMBL/GenBank/DDBJ databases">
        <title>Comparative genomics gives insights into the taxonomy of the Azoarcus-Aromatoleum group and reveals separate origins of nif in the plant-associated Azoarcus and non-plant-associated Aromatoleum sub-groups.</title>
        <authorList>
            <person name="Lafos M."/>
            <person name="Maluk M."/>
            <person name="Batista M."/>
            <person name="Junghare M."/>
            <person name="Carmona M."/>
            <person name="Faoro H."/>
            <person name="Cruz L.M."/>
            <person name="Battistoni F."/>
            <person name="De Souza E."/>
            <person name="Pedrosa F."/>
            <person name="Chen W.-M."/>
            <person name="Poole P.S."/>
            <person name="Dixon R.A."/>
            <person name="James E.K."/>
        </authorList>
    </citation>
    <scope>NUCLEOTIDE SEQUENCE</scope>
    <source>
        <strain evidence="2">NSC3</strain>
    </source>
</reference>
<dbReference type="EMBL" id="WTVM01000057">
    <property type="protein sequence ID" value="NMG03466.1"/>
    <property type="molecule type" value="Genomic_DNA"/>
</dbReference>
<evidence type="ECO:0000313" key="3">
    <source>
        <dbReference type="Proteomes" id="UP000599523"/>
    </source>
</evidence>
<accession>A0A972FJI4</accession>
<dbReference type="Proteomes" id="UP000599523">
    <property type="component" value="Unassembled WGS sequence"/>
</dbReference>
<proteinExistence type="predicted"/>
<feature type="compositionally biased region" description="Low complexity" evidence="1">
    <location>
        <begin position="12"/>
        <end position="22"/>
    </location>
</feature>
<feature type="region of interest" description="Disordered" evidence="1">
    <location>
        <begin position="1"/>
        <end position="29"/>
    </location>
</feature>